<sequence>MFSGCSEPSSASITFCLESSIGLVRHTWGSTQANTFCCSSRVSYSRRRHSSSPMRGFLSCSGDLSEHIADLIHIPLYFLEVAWRNIHPICTEELCRVEMGLQCVSQVVQP</sequence>
<dbReference type="EMBL" id="VSRR010000959">
    <property type="protein sequence ID" value="MPC21274.1"/>
    <property type="molecule type" value="Genomic_DNA"/>
</dbReference>
<proteinExistence type="predicted"/>
<accession>A0A5B7DJD3</accession>
<evidence type="ECO:0000313" key="2">
    <source>
        <dbReference type="Proteomes" id="UP000324222"/>
    </source>
</evidence>
<reference evidence="1 2" key="1">
    <citation type="submission" date="2019-05" db="EMBL/GenBank/DDBJ databases">
        <title>Another draft genome of Portunus trituberculatus and its Hox gene families provides insights of decapod evolution.</title>
        <authorList>
            <person name="Jeong J.-H."/>
            <person name="Song I."/>
            <person name="Kim S."/>
            <person name="Choi T."/>
            <person name="Kim D."/>
            <person name="Ryu S."/>
            <person name="Kim W."/>
        </authorList>
    </citation>
    <scope>NUCLEOTIDE SEQUENCE [LARGE SCALE GENOMIC DNA]</scope>
    <source>
        <tissue evidence="1">Muscle</tissue>
    </source>
</reference>
<comment type="caution">
    <text evidence="1">The sequence shown here is derived from an EMBL/GenBank/DDBJ whole genome shotgun (WGS) entry which is preliminary data.</text>
</comment>
<name>A0A5B7DJD3_PORTR</name>
<dbReference type="AlphaFoldDB" id="A0A5B7DJD3"/>
<keyword evidence="2" id="KW-1185">Reference proteome</keyword>
<evidence type="ECO:0000313" key="1">
    <source>
        <dbReference type="EMBL" id="MPC21274.1"/>
    </source>
</evidence>
<organism evidence="1 2">
    <name type="scientific">Portunus trituberculatus</name>
    <name type="common">Swimming crab</name>
    <name type="synonym">Neptunus trituberculatus</name>
    <dbReference type="NCBI Taxonomy" id="210409"/>
    <lineage>
        <taxon>Eukaryota</taxon>
        <taxon>Metazoa</taxon>
        <taxon>Ecdysozoa</taxon>
        <taxon>Arthropoda</taxon>
        <taxon>Crustacea</taxon>
        <taxon>Multicrustacea</taxon>
        <taxon>Malacostraca</taxon>
        <taxon>Eumalacostraca</taxon>
        <taxon>Eucarida</taxon>
        <taxon>Decapoda</taxon>
        <taxon>Pleocyemata</taxon>
        <taxon>Brachyura</taxon>
        <taxon>Eubrachyura</taxon>
        <taxon>Portunoidea</taxon>
        <taxon>Portunidae</taxon>
        <taxon>Portuninae</taxon>
        <taxon>Portunus</taxon>
    </lineage>
</organism>
<protein>
    <submittedName>
        <fullName evidence="1">Uncharacterized protein</fullName>
    </submittedName>
</protein>
<gene>
    <name evidence="1" type="ORF">E2C01_014256</name>
</gene>
<dbReference type="Proteomes" id="UP000324222">
    <property type="component" value="Unassembled WGS sequence"/>
</dbReference>